<keyword evidence="3" id="KW-1185">Reference proteome</keyword>
<evidence type="ECO:0000313" key="2">
    <source>
        <dbReference type="EMBL" id="QNT05590.1"/>
    </source>
</evidence>
<dbReference type="OrthoDB" id="6121296at2"/>
<dbReference type="Pfam" id="PF10617">
    <property type="entry name" value="DUF2474"/>
    <property type="match status" value="1"/>
</dbReference>
<keyword evidence="1" id="KW-0472">Membrane</keyword>
<keyword evidence="1" id="KW-1133">Transmembrane helix</keyword>
<reference evidence="2 3" key="1">
    <citation type="submission" date="2020-09" db="EMBL/GenBank/DDBJ databases">
        <title>Complete genome sequence of an Arctic sea ice bacterium Marinomonas arctica BSI20414.</title>
        <authorList>
            <person name="Liao L."/>
            <person name="Chen B."/>
        </authorList>
    </citation>
    <scope>NUCLEOTIDE SEQUENCE [LARGE SCALE GENOMIC DNA]</scope>
    <source>
        <strain evidence="2 3">BSI20414</strain>
    </source>
</reference>
<dbReference type="KEGG" id="mard:IBG28_18340"/>
<protein>
    <submittedName>
        <fullName evidence="2">DUF2474 family protein</fullName>
    </submittedName>
</protein>
<accession>A0A7H1J524</accession>
<evidence type="ECO:0000256" key="1">
    <source>
        <dbReference type="SAM" id="Phobius"/>
    </source>
</evidence>
<organism evidence="2 3">
    <name type="scientific">Marinomonas arctica</name>
    <dbReference type="NCBI Taxonomy" id="383750"/>
    <lineage>
        <taxon>Bacteria</taxon>
        <taxon>Pseudomonadati</taxon>
        <taxon>Pseudomonadota</taxon>
        <taxon>Gammaproteobacteria</taxon>
        <taxon>Oceanospirillales</taxon>
        <taxon>Oceanospirillaceae</taxon>
        <taxon>Marinomonas</taxon>
    </lineage>
</organism>
<keyword evidence="1" id="KW-0812">Transmembrane</keyword>
<dbReference type="RefSeq" id="WP_111606782.1">
    <property type="nucleotide sequence ID" value="NZ_BMLJ01000009.1"/>
</dbReference>
<gene>
    <name evidence="2" type="ORF">IBG28_18340</name>
</gene>
<sequence>MKKSLHQFKWLLIFWALGVGSLLVVATIIRFGMTLAGMEAK</sequence>
<dbReference type="EMBL" id="CP061081">
    <property type="protein sequence ID" value="QNT05590.1"/>
    <property type="molecule type" value="Genomic_DNA"/>
</dbReference>
<feature type="transmembrane region" description="Helical" evidence="1">
    <location>
        <begin position="12"/>
        <end position="33"/>
    </location>
</feature>
<dbReference type="AlphaFoldDB" id="A0A7H1J524"/>
<name>A0A7H1J524_9GAMM</name>
<proteinExistence type="predicted"/>
<evidence type="ECO:0000313" key="3">
    <source>
        <dbReference type="Proteomes" id="UP000516370"/>
    </source>
</evidence>
<dbReference type="InterPro" id="IPR018895">
    <property type="entry name" value="DUF2474"/>
</dbReference>
<dbReference type="Proteomes" id="UP000516370">
    <property type="component" value="Chromosome"/>
</dbReference>